<dbReference type="EMBL" id="CP064815">
    <property type="protein sequence ID" value="QPG77153.1"/>
    <property type="molecule type" value="Genomic_DNA"/>
</dbReference>
<keyword evidence="5 6" id="KW-0131">Cell cycle</keyword>
<dbReference type="InterPro" id="IPR033031">
    <property type="entry name" value="Scc2/Nipped-B"/>
</dbReference>
<dbReference type="GO" id="GO:0090694">
    <property type="term" value="C:Scc2-Scc4 cohesin loading complex"/>
    <property type="evidence" value="ECO:0007669"/>
    <property type="project" value="TreeGrafter"/>
</dbReference>
<reference evidence="8" key="1">
    <citation type="submission" date="2020-10" db="EMBL/GenBank/DDBJ databases">
        <authorList>
            <person name="Roach M.J.R."/>
        </authorList>
    </citation>
    <scope>NUCLEOTIDE SEQUENCE</scope>
    <source>
        <strain evidence="8">CBS 1945</strain>
    </source>
</reference>
<evidence type="ECO:0000256" key="2">
    <source>
        <dbReference type="ARBA" id="ARBA00009252"/>
    </source>
</evidence>
<evidence type="ECO:0000313" key="9">
    <source>
        <dbReference type="Proteomes" id="UP000662931"/>
    </source>
</evidence>
<evidence type="ECO:0000313" key="8">
    <source>
        <dbReference type="EMBL" id="QPG77153.1"/>
    </source>
</evidence>
<keyword evidence="4 6" id="KW-0539">Nucleus</keyword>
<dbReference type="InterPro" id="IPR026003">
    <property type="entry name" value="Cohesin_HEAT"/>
</dbReference>
<dbReference type="InterPro" id="IPR024986">
    <property type="entry name" value="Nipped-B_C"/>
</dbReference>
<dbReference type="Pfam" id="PF12765">
    <property type="entry name" value="Cohesin_HEAT"/>
    <property type="match status" value="1"/>
</dbReference>
<dbReference type="Proteomes" id="UP000662931">
    <property type="component" value="Chromosome 4"/>
</dbReference>
<dbReference type="CDD" id="cd23958">
    <property type="entry name" value="SCC2"/>
    <property type="match status" value="1"/>
</dbReference>
<dbReference type="KEGG" id="bnn:FOA43_004558"/>
<dbReference type="Gene3D" id="1.25.10.10">
    <property type="entry name" value="Leucine-rich Repeat Variant"/>
    <property type="match status" value="1"/>
</dbReference>
<dbReference type="OrthoDB" id="418242at2759"/>
<evidence type="ECO:0000256" key="1">
    <source>
        <dbReference type="ARBA" id="ARBA00004123"/>
    </source>
</evidence>
<dbReference type="GO" id="GO:0140588">
    <property type="term" value="P:chromatin looping"/>
    <property type="evidence" value="ECO:0007669"/>
    <property type="project" value="InterPro"/>
</dbReference>
<evidence type="ECO:0000256" key="3">
    <source>
        <dbReference type="ARBA" id="ARBA00022737"/>
    </source>
</evidence>
<dbReference type="InterPro" id="IPR016024">
    <property type="entry name" value="ARM-type_fold"/>
</dbReference>
<accession>A0A875S8D7</accession>
<proteinExistence type="inferred from homology"/>
<dbReference type="SUPFAM" id="SSF48371">
    <property type="entry name" value="ARM repeat"/>
    <property type="match status" value="1"/>
</dbReference>
<evidence type="ECO:0000256" key="6">
    <source>
        <dbReference type="RuleBase" id="RU364107"/>
    </source>
</evidence>
<evidence type="ECO:0000256" key="4">
    <source>
        <dbReference type="ARBA" id="ARBA00023242"/>
    </source>
</evidence>
<dbReference type="Pfam" id="PF12830">
    <property type="entry name" value="Nipped-B_C"/>
    <property type="match status" value="1"/>
</dbReference>
<keyword evidence="3 6" id="KW-0677">Repeat</keyword>
<comment type="subcellular location">
    <subcellularLocation>
        <location evidence="1 6">Nucleus</location>
    </subcellularLocation>
</comment>
<evidence type="ECO:0000256" key="5">
    <source>
        <dbReference type="ARBA" id="ARBA00023306"/>
    </source>
</evidence>
<dbReference type="GO" id="GO:0003682">
    <property type="term" value="F:chromatin binding"/>
    <property type="evidence" value="ECO:0007669"/>
    <property type="project" value="TreeGrafter"/>
</dbReference>
<evidence type="ECO:0000259" key="7">
    <source>
        <dbReference type="Pfam" id="PF12830"/>
    </source>
</evidence>
<dbReference type="GO" id="GO:0034087">
    <property type="term" value="P:establishment of mitotic sister chromatid cohesion"/>
    <property type="evidence" value="ECO:0007669"/>
    <property type="project" value="TreeGrafter"/>
</dbReference>
<dbReference type="InterPro" id="IPR011989">
    <property type="entry name" value="ARM-like"/>
</dbReference>
<dbReference type="PANTHER" id="PTHR21704:SF18">
    <property type="entry name" value="NIPPED-B-LIKE PROTEIN"/>
    <property type="match status" value="1"/>
</dbReference>
<dbReference type="GO" id="GO:0010468">
    <property type="term" value="P:regulation of gene expression"/>
    <property type="evidence" value="ECO:0007669"/>
    <property type="project" value="InterPro"/>
</dbReference>
<dbReference type="GO" id="GO:0061775">
    <property type="term" value="F:cohesin loader activity"/>
    <property type="evidence" value="ECO:0007669"/>
    <property type="project" value="InterPro"/>
</dbReference>
<dbReference type="GO" id="GO:0071169">
    <property type="term" value="P:establishment of protein localization to chromatin"/>
    <property type="evidence" value="ECO:0007669"/>
    <property type="project" value="TreeGrafter"/>
</dbReference>
<feature type="domain" description="Sister chromatid cohesion C-terminal" evidence="7">
    <location>
        <begin position="1240"/>
        <end position="1428"/>
    </location>
</feature>
<name>A0A875S8D7_EENNA</name>
<dbReference type="GeneID" id="62197958"/>
<dbReference type="PANTHER" id="PTHR21704">
    <property type="entry name" value="NIPPED-B-LIKE PROTEIN DELANGIN SCC2-RELATED"/>
    <property type="match status" value="1"/>
</dbReference>
<protein>
    <recommendedName>
        <fullName evidence="6">Sister chromatid cohesion protein</fullName>
    </recommendedName>
</protein>
<dbReference type="GO" id="GO:1990414">
    <property type="term" value="P:replication-born double-strand break repair via sister chromatid exchange"/>
    <property type="evidence" value="ECO:0007669"/>
    <property type="project" value="TreeGrafter"/>
</dbReference>
<organism evidence="8 9">
    <name type="scientific">Eeniella nana</name>
    <name type="common">Yeast</name>
    <name type="synonym">Brettanomyces nanus</name>
    <dbReference type="NCBI Taxonomy" id="13502"/>
    <lineage>
        <taxon>Eukaryota</taxon>
        <taxon>Fungi</taxon>
        <taxon>Dikarya</taxon>
        <taxon>Ascomycota</taxon>
        <taxon>Saccharomycotina</taxon>
        <taxon>Pichiomycetes</taxon>
        <taxon>Pichiales</taxon>
        <taxon>Pichiaceae</taxon>
        <taxon>Brettanomyces</taxon>
    </lineage>
</organism>
<sequence length="1537" mass="174916">MQDNANNLFDLPFSASLSYHPIEYLPPKQAVISFSAPFSESFPYEKITAIEEEDGEELTAIPDDFGFESDDLQYVKFKKPAMKLGKGNKPITDDDSVSLLNSFERSLLELLPQVSKKDYIKPPIKVKRIKLIGNIDSEEVRELEEGLIRLESGDPGHKRSNSESTFDYNKRTKLEEIKSDGSSPAPAMSNSSELVDYAEKKVNTLLDELSPDADLRKTFTRPNGDEISLLKLSFWHQIRENISRLWHSDAVCRLDVENLLALEHEAQSTLDSINSVVNWKSQSSLTAQLAHISMESATVLLMLLTSSIGEKRMYKETFLTSVFTLIHDLQDSVLPLYSSSTTSVHPGVIKSLHDLSELLNMIVKFLLGTRVNDSLITRLEYFAFAFIFADTPKYDDTALAVNLEKLRVAGSSLLLTIAKQYPEQSQFIVSEIFANFDSVSHLKARSRQFRLSRGINVQLISILLVRLVQNTDCMDYSFDETYWRMTGSKVSSRKSQKEVVQQMTNDFYSYLEQRSKHADGVANEIAAAMATRMSLSFNQNVRKVFENLVHDLLNMLNYPEYPGCEAILCSMMIMLLHVCYSEDGYQSSLQSFAFEISGIIGSSLMRLKEQRTHSLSRDFALIHSDHLQVLYYLRENVAAIEDNSFSYLYMKYLSRLRKTIKGASKTGDNTAPLPLVKKLENASKSLIQVLNDNLTVLNSNSSSNILSSYHEILLTGNLIDQYDPFISLITRNLSNKKIKSQSVAIKNLSLLVSNDPSILKMPTVRRILATRLKESHASVCDAILDLLSKFLNSHVEMIPLFYSMISEKVSDTSVSVRRKAISLCSYIYRSTHKVEIRAKISEQLLKRLDDEEDTITFQACKSLLDSWFVSINDLYGQSLEDTGISLKDEVLSTVAVIVQVFNEGDRNWTYFERLLKEKVLMRNDLNEGIDDQLLKAISLMVEYILEYATEDAIIMMEDDGMKRKVGDIMGFLAIIIGCDSSFIHQDQLLALQPYLTDELSTGNSLCYHTLQIFHLALPRMTNLNSRFISECQESILTRLTRFNSRELDEAMPCLWSLSTRSRTIEIVTRACISSLRLMRLSMGKSVDARKLHRLLYLIGSFGRYCNLESYQQLFLHSRLGMKDNESVTSLLVRHILVFCDENNKELQKPAIRNLVGICVSHPELFMSISVLAIMDDIFSKLPENLELRGIIVDGISFFLEEEEKNVVERNGLDAKHSKKKTLDVAAFHGESAEYINDSICASLVQRYLKPILQGSIDTDQDFTLKATRYVRLVVRLGYANPKLCFPTVVALEASPYQYIRHVASQVHRSLFERHESLIEGAYPRALKLAVRYKRKFMPLKDMIKDKVLIRNILKIVDTANSGRKRIKFLKYLVGTFKVVNVDHLIEKSNVETCLFVRDYVIFMAFNLYELSYKTQEEILLVMNECNRVISSEIPDILEAVDECNDDIGRKMALKLGSLAKALLILCYLGDSLRDIYSLPEKALIKYQESSNVAKEFKSSPKRVEDGDLDIENLDLLLNQSTNEKELMQLCDLLSKYV</sequence>
<keyword evidence="9" id="KW-1185">Reference proteome</keyword>
<dbReference type="RefSeq" id="XP_038780718.1">
    <property type="nucleotide sequence ID" value="XM_038924790.1"/>
</dbReference>
<comment type="similarity">
    <text evidence="2 6">Belongs to the SCC2/Nipped-B family.</text>
</comment>
<gene>
    <name evidence="8" type="ORF">FOA43_004558</name>
</gene>